<keyword evidence="4" id="KW-1003">Cell membrane</keyword>
<dbReference type="SUPFAM" id="SSF103190">
    <property type="entry name" value="Sensory domain-like"/>
    <property type="match status" value="1"/>
</dbReference>
<dbReference type="CDD" id="cd00130">
    <property type="entry name" value="PAS"/>
    <property type="match status" value="1"/>
</dbReference>
<keyword evidence="11 14" id="KW-1133">Transmembrane helix</keyword>
<keyword evidence="17" id="KW-1185">Reference proteome</keyword>
<dbReference type="SUPFAM" id="SSF55785">
    <property type="entry name" value="PYP-like sensor domain (PAS domain)"/>
    <property type="match status" value="1"/>
</dbReference>
<evidence type="ECO:0000256" key="2">
    <source>
        <dbReference type="ARBA" id="ARBA00004651"/>
    </source>
</evidence>
<accession>A0ABW3NJX5</accession>
<keyword evidence="6" id="KW-0808">Transferase</keyword>
<evidence type="ECO:0000256" key="8">
    <source>
        <dbReference type="ARBA" id="ARBA00022741"/>
    </source>
</evidence>
<dbReference type="SMART" id="SM00091">
    <property type="entry name" value="PAS"/>
    <property type="match status" value="1"/>
</dbReference>
<dbReference type="Proteomes" id="UP001597041">
    <property type="component" value="Unassembled WGS sequence"/>
</dbReference>
<dbReference type="GO" id="GO:0005524">
    <property type="term" value="F:ATP binding"/>
    <property type="evidence" value="ECO:0007669"/>
    <property type="project" value="UniProtKB-KW"/>
</dbReference>
<evidence type="ECO:0000256" key="11">
    <source>
        <dbReference type="ARBA" id="ARBA00022989"/>
    </source>
</evidence>
<dbReference type="Gene3D" id="1.10.287.130">
    <property type="match status" value="1"/>
</dbReference>
<evidence type="ECO:0000256" key="14">
    <source>
        <dbReference type="SAM" id="Phobius"/>
    </source>
</evidence>
<dbReference type="Pfam" id="PF02518">
    <property type="entry name" value="HATPase_c"/>
    <property type="match status" value="1"/>
</dbReference>
<dbReference type="EC" id="2.7.13.3" evidence="3"/>
<keyword evidence="9" id="KW-0418">Kinase</keyword>
<feature type="transmembrane region" description="Helical" evidence="14">
    <location>
        <begin position="12"/>
        <end position="35"/>
    </location>
</feature>
<keyword evidence="13 14" id="KW-0472">Membrane</keyword>
<dbReference type="Pfam" id="PF17203">
    <property type="entry name" value="sCache_3_2"/>
    <property type="match status" value="1"/>
</dbReference>
<dbReference type="PROSITE" id="PS50109">
    <property type="entry name" value="HIS_KIN"/>
    <property type="match status" value="1"/>
</dbReference>
<sequence>MLHRLFNVSLQIKITGLLLGVILVLILILSAFYAYSTVEQIISEKHRLSMQTARTVSLLPSVTEALEEEENDNSLQFLTEQFSIENEADFIIIQNKEGRILTHPDPDQLGEIKPFNDGFKARVFGGYYNMESDEFIGPSIVGIAPILSETGTVLGVTTIGYLKADLYTLIFDRIKFILYISVAVIAIGIILGYLLARHIRKETFGYEPREIAALYSRHDTLLSSLNEGVVAVDKDFKIMLINTSAQNLLDVTDAYLHQPIRDLLPSLEYSQVYETKDEQLNQEVYLHNKSLIVNLVPMFAQGEFTGLVATIRDRTEITEMIHTLSEVKKYSDDLRAQNHEHSNKMHLIYGMLQLGNNEQVIELIDQEMNQMDKNNRSIFNQIEDKNIQAILIGKIGRASEKKIEFIIDEASYLCSLPSHIQAVELITIIGNVIDNALEAVIAAPEPSVRFSAMDIGEDIIFEVSDNGSGMKEEEKERVFQAGYSTKVNYDEKRGFGLYNVKAALNKLHGSMEIDTGGHGTTITVYIPK</sequence>
<evidence type="ECO:0000256" key="5">
    <source>
        <dbReference type="ARBA" id="ARBA00022553"/>
    </source>
</evidence>
<evidence type="ECO:0000256" key="10">
    <source>
        <dbReference type="ARBA" id="ARBA00022840"/>
    </source>
</evidence>
<dbReference type="PRINTS" id="PR00344">
    <property type="entry name" value="BCTRLSENSOR"/>
</dbReference>
<evidence type="ECO:0000256" key="4">
    <source>
        <dbReference type="ARBA" id="ARBA00022475"/>
    </source>
</evidence>
<dbReference type="InterPro" id="IPR033463">
    <property type="entry name" value="sCache_3"/>
</dbReference>
<evidence type="ECO:0000259" key="15">
    <source>
        <dbReference type="PROSITE" id="PS50109"/>
    </source>
</evidence>
<comment type="caution">
    <text evidence="16">The sequence shown here is derived from an EMBL/GenBank/DDBJ whole genome shotgun (WGS) entry which is preliminary data.</text>
</comment>
<dbReference type="InterPro" id="IPR035965">
    <property type="entry name" value="PAS-like_dom_sf"/>
</dbReference>
<dbReference type="InterPro" id="IPR039506">
    <property type="entry name" value="SPOB_a"/>
</dbReference>
<dbReference type="SMART" id="SM00387">
    <property type="entry name" value="HATPase_c"/>
    <property type="match status" value="1"/>
</dbReference>
<dbReference type="Gene3D" id="3.30.565.10">
    <property type="entry name" value="Histidine kinase-like ATPase, C-terminal domain"/>
    <property type="match status" value="1"/>
</dbReference>
<feature type="transmembrane region" description="Helical" evidence="14">
    <location>
        <begin position="176"/>
        <end position="196"/>
    </location>
</feature>
<dbReference type="InterPro" id="IPR005467">
    <property type="entry name" value="His_kinase_dom"/>
</dbReference>
<evidence type="ECO:0000313" key="16">
    <source>
        <dbReference type="EMBL" id="MFD1068122.1"/>
    </source>
</evidence>
<dbReference type="InterPro" id="IPR016120">
    <property type="entry name" value="Sig_transdc_His_kin_SpoOB"/>
</dbReference>
<dbReference type="InterPro" id="IPR029151">
    <property type="entry name" value="Sensor-like_sf"/>
</dbReference>
<evidence type="ECO:0000256" key="9">
    <source>
        <dbReference type="ARBA" id="ARBA00022777"/>
    </source>
</evidence>
<dbReference type="PANTHER" id="PTHR43547">
    <property type="entry name" value="TWO-COMPONENT HISTIDINE KINASE"/>
    <property type="match status" value="1"/>
</dbReference>
<dbReference type="EMBL" id="JBHTKK010000037">
    <property type="protein sequence ID" value="MFD1068122.1"/>
    <property type="molecule type" value="Genomic_DNA"/>
</dbReference>
<evidence type="ECO:0000256" key="3">
    <source>
        <dbReference type="ARBA" id="ARBA00012438"/>
    </source>
</evidence>
<evidence type="ECO:0000256" key="7">
    <source>
        <dbReference type="ARBA" id="ARBA00022692"/>
    </source>
</evidence>
<organism evidence="16 17">
    <name type="scientific">Oceanobacillus locisalsi</name>
    <dbReference type="NCBI Taxonomy" id="546107"/>
    <lineage>
        <taxon>Bacteria</taxon>
        <taxon>Bacillati</taxon>
        <taxon>Bacillota</taxon>
        <taxon>Bacilli</taxon>
        <taxon>Bacillales</taxon>
        <taxon>Bacillaceae</taxon>
        <taxon>Oceanobacillus</taxon>
    </lineage>
</organism>
<dbReference type="InterPro" id="IPR003594">
    <property type="entry name" value="HATPase_dom"/>
</dbReference>
<dbReference type="SUPFAM" id="SSF55890">
    <property type="entry name" value="Sporulation response regulatory protein Spo0B"/>
    <property type="match status" value="1"/>
</dbReference>
<dbReference type="RefSeq" id="WP_379594336.1">
    <property type="nucleotide sequence ID" value="NZ_JBHTKK010000037.1"/>
</dbReference>
<evidence type="ECO:0000256" key="6">
    <source>
        <dbReference type="ARBA" id="ARBA00022679"/>
    </source>
</evidence>
<proteinExistence type="predicted"/>
<reference evidence="17" key="1">
    <citation type="journal article" date="2019" name="Int. J. Syst. Evol. Microbiol.">
        <title>The Global Catalogue of Microorganisms (GCM) 10K type strain sequencing project: providing services to taxonomists for standard genome sequencing and annotation.</title>
        <authorList>
            <consortium name="The Broad Institute Genomics Platform"/>
            <consortium name="The Broad Institute Genome Sequencing Center for Infectious Disease"/>
            <person name="Wu L."/>
            <person name="Ma J."/>
        </authorList>
    </citation>
    <scope>NUCLEOTIDE SEQUENCE [LARGE SCALE GENOMIC DNA]</scope>
    <source>
        <strain evidence="17">CCUG 56608</strain>
    </source>
</reference>
<evidence type="ECO:0000256" key="13">
    <source>
        <dbReference type="ARBA" id="ARBA00023136"/>
    </source>
</evidence>
<gene>
    <name evidence="16" type="ORF">ACFQ19_19170</name>
</gene>
<keyword evidence="5" id="KW-0597">Phosphoprotein</keyword>
<keyword evidence="10 16" id="KW-0067">ATP-binding</keyword>
<evidence type="ECO:0000256" key="12">
    <source>
        <dbReference type="ARBA" id="ARBA00023012"/>
    </source>
</evidence>
<dbReference type="SUPFAM" id="SSF55874">
    <property type="entry name" value="ATPase domain of HSP90 chaperone/DNA topoisomerase II/histidine kinase"/>
    <property type="match status" value="1"/>
</dbReference>
<keyword evidence="12" id="KW-0902">Two-component regulatory system</keyword>
<keyword evidence="8" id="KW-0547">Nucleotide-binding</keyword>
<name>A0ABW3NJX5_9BACI</name>
<keyword evidence="7 14" id="KW-0812">Transmembrane</keyword>
<protein>
    <recommendedName>
        <fullName evidence="3">histidine kinase</fullName>
        <ecNumber evidence="3">2.7.13.3</ecNumber>
    </recommendedName>
</protein>
<dbReference type="InterPro" id="IPR004358">
    <property type="entry name" value="Sig_transdc_His_kin-like_C"/>
</dbReference>
<comment type="catalytic activity">
    <reaction evidence="1">
        <text>ATP + protein L-histidine = ADP + protein N-phospho-L-histidine.</text>
        <dbReference type="EC" id="2.7.13.3"/>
    </reaction>
</comment>
<dbReference type="Pfam" id="PF14689">
    <property type="entry name" value="SPOB_a"/>
    <property type="match status" value="1"/>
</dbReference>
<evidence type="ECO:0000256" key="1">
    <source>
        <dbReference type="ARBA" id="ARBA00000085"/>
    </source>
</evidence>
<dbReference type="InterPro" id="IPR036890">
    <property type="entry name" value="HATPase_C_sf"/>
</dbReference>
<comment type="subcellular location">
    <subcellularLocation>
        <location evidence="2">Cell membrane</location>
        <topology evidence="2">Multi-pass membrane protein</topology>
    </subcellularLocation>
</comment>
<evidence type="ECO:0000313" key="17">
    <source>
        <dbReference type="Proteomes" id="UP001597041"/>
    </source>
</evidence>
<dbReference type="Gene3D" id="3.30.450.20">
    <property type="entry name" value="PAS domain"/>
    <property type="match status" value="2"/>
</dbReference>
<dbReference type="InterPro" id="IPR000014">
    <property type="entry name" value="PAS"/>
</dbReference>
<feature type="domain" description="Histidine kinase" evidence="15">
    <location>
        <begin position="315"/>
        <end position="528"/>
    </location>
</feature>
<dbReference type="PANTHER" id="PTHR43547:SF3">
    <property type="entry name" value="SENSOR PROTEIN CITS"/>
    <property type="match status" value="1"/>
</dbReference>